<feature type="chain" id="PRO_5042274861" description="BPTI/Kunitz inhibitor domain-containing protein" evidence="2">
    <location>
        <begin position="18"/>
        <end position="262"/>
    </location>
</feature>
<keyword evidence="2" id="KW-0732">Signal</keyword>
<keyword evidence="1" id="KW-1015">Disulfide bond</keyword>
<dbReference type="PROSITE" id="PS50279">
    <property type="entry name" value="BPTI_KUNITZ_2"/>
    <property type="match status" value="4"/>
</dbReference>
<evidence type="ECO:0000256" key="1">
    <source>
        <dbReference type="ARBA" id="ARBA00023157"/>
    </source>
</evidence>
<dbReference type="PROSITE" id="PS00280">
    <property type="entry name" value="BPTI_KUNITZ_1"/>
    <property type="match status" value="2"/>
</dbReference>
<dbReference type="PRINTS" id="PR00759">
    <property type="entry name" value="BASICPTASE"/>
</dbReference>
<evidence type="ECO:0000256" key="2">
    <source>
        <dbReference type="SAM" id="SignalP"/>
    </source>
</evidence>
<feature type="domain" description="BPTI/Kunitz inhibitor" evidence="3">
    <location>
        <begin position="202"/>
        <end position="252"/>
    </location>
</feature>
<comment type="caution">
    <text evidence="4">The sequence shown here is derived from an EMBL/GenBank/DDBJ whole genome shotgun (WGS) entry which is preliminary data.</text>
</comment>
<dbReference type="Gene3D" id="4.10.410.10">
    <property type="entry name" value="Pancreatic trypsin inhibitor Kunitz domain"/>
    <property type="match status" value="4"/>
</dbReference>
<evidence type="ECO:0000313" key="4">
    <source>
        <dbReference type="EMBL" id="KAK3599641.1"/>
    </source>
</evidence>
<gene>
    <name evidence="4" type="ORF">CHS0354_029100</name>
</gene>
<organism evidence="4 5">
    <name type="scientific">Potamilus streckersoni</name>
    <dbReference type="NCBI Taxonomy" id="2493646"/>
    <lineage>
        <taxon>Eukaryota</taxon>
        <taxon>Metazoa</taxon>
        <taxon>Spiralia</taxon>
        <taxon>Lophotrochozoa</taxon>
        <taxon>Mollusca</taxon>
        <taxon>Bivalvia</taxon>
        <taxon>Autobranchia</taxon>
        <taxon>Heteroconchia</taxon>
        <taxon>Palaeoheterodonta</taxon>
        <taxon>Unionida</taxon>
        <taxon>Unionoidea</taxon>
        <taxon>Unionidae</taxon>
        <taxon>Ambleminae</taxon>
        <taxon>Lampsilini</taxon>
        <taxon>Potamilus</taxon>
    </lineage>
</organism>
<reference evidence="4" key="1">
    <citation type="journal article" date="2021" name="Genome Biol. Evol.">
        <title>A High-Quality Reference Genome for a Parasitic Bivalve with Doubly Uniparental Inheritance (Bivalvia: Unionida).</title>
        <authorList>
            <person name="Smith C.H."/>
        </authorList>
    </citation>
    <scope>NUCLEOTIDE SEQUENCE</scope>
    <source>
        <strain evidence="4">CHS0354</strain>
    </source>
</reference>
<dbReference type="InterPro" id="IPR050098">
    <property type="entry name" value="TFPI/VKTCI-like"/>
</dbReference>
<dbReference type="CDD" id="cd00109">
    <property type="entry name" value="Kunitz-type"/>
    <property type="match status" value="4"/>
</dbReference>
<dbReference type="SUPFAM" id="SSF57362">
    <property type="entry name" value="BPTI-like"/>
    <property type="match status" value="4"/>
</dbReference>
<dbReference type="SMART" id="SM00131">
    <property type="entry name" value="KU"/>
    <property type="match status" value="4"/>
</dbReference>
<dbReference type="Pfam" id="PF00014">
    <property type="entry name" value="Kunitz_BPTI"/>
    <property type="match status" value="4"/>
</dbReference>
<dbReference type="PANTHER" id="PTHR10083">
    <property type="entry name" value="KUNITZ-TYPE PROTEASE INHIBITOR-RELATED"/>
    <property type="match status" value="1"/>
</dbReference>
<dbReference type="AlphaFoldDB" id="A0AAE0W316"/>
<sequence length="262" mass="29442">MKCFLLVLVCVTELVSAGDPLDVEIKECVLPPDPGPCKAYFPMFFYNASSCKCERFIYGGCQGNNNRFRSESECYRQCGKHDCPKCSRPAKKGPCRAKIPRFYYNTKTCKFELFFYGGCKGNANNYESLEDCMSNCAQRVCQACKLPSETGPCKAREIRYFFNFNTCLCEPFIWGGCKGNENNFGFQEECQRVCNSSGCPVCSLPADPGPCKGALVRYFFNSDTNMCEEFIYGGCRGNANRFISKDDCEAECKSARFSNFGL</sequence>
<protein>
    <recommendedName>
        <fullName evidence="3">BPTI/Kunitz inhibitor domain-containing protein</fullName>
    </recommendedName>
</protein>
<dbReference type="GO" id="GO:0004867">
    <property type="term" value="F:serine-type endopeptidase inhibitor activity"/>
    <property type="evidence" value="ECO:0007669"/>
    <property type="project" value="InterPro"/>
</dbReference>
<dbReference type="InterPro" id="IPR002223">
    <property type="entry name" value="Kunitz_BPTI"/>
</dbReference>
<name>A0AAE0W316_9BIVA</name>
<feature type="domain" description="BPTI/Kunitz inhibitor" evidence="3">
    <location>
        <begin position="144"/>
        <end position="194"/>
    </location>
</feature>
<dbReference type="InterPro" id="IPR020901">
    <property type="entry name" value="Prtase_inh_Kunz-CS"/>
</dbReference>
<accession>A0AAE0W316</accession>
<evidence type="ECO:0000313" key="5">
    <source>
        <dbReference type="Proteomes" id="UP001195483"/>
    </source>
</evidence>
<dbReference type="GO" id="GO:0005615">
    <property type="term" value="C:extracellular space"/>
    <property type="evidence" value="ECO:0007669"/>
    <property type="project" value="TreeGrafter"/>
</dbReference>
<dbReference type="EMBL" id="JAEAOA010001748">
    <property type="protein sequence ID" value="KAK3599641.1"/>
    <property type="molecule type" value="Genomic_DNA"/>
</dbReference>
<evidence type="ECO:0000259" key="3">
    <source>
        <dbReference type="PROSITE" id="PS50279"/>
    </source>
</evidence>
<keyword evidence="5" id="KW-1185">Reference proteome</keyword>
<dbReference type="PANTHER" id="PTHR10083:SF374">
    <property type="entry name" value="BPTI_KUNITZ INHIBITOR DOMAIN-CONTAINING PROTEIN"/>
    <property type="match status" value="1"/>
</dbReference>
<feature type="domain" description="BPTI/Kunitz inhibitor" evidence="3">
    <location>
        <begin position="28"/>
        <end position="78"/>
    </location>
</feature>
<reference evidence="4" key="2">
    <citation type="journal article" date="2021" name="Genome Biol. Evol.">
        <title>Developing a high-quality reference genome for a parasitic bivalve with doubly uniparental inheritance (Bivalvia: Unionida).</title>
        <authorList>
            <person name="Smith C.H."/>
        </authorList>
    </citation>
    <scope>NUCLEOTIDE SEQUENCE</scope>
    <source>
        <strain evidence="4">CHS0354</strain>
        <tissue evidence="4">Mantle</tissue>
    </source>
</reference>
<feature type="signal peptide" evidence="2">
    <location>
        <begin position="1"/>
        <end position="17"/>
    </location>
</feature>
<reference evidence="4" key="3">
    <citation type="submission" date="2023-05" db="EMBL/GenBank/DDBJ databases">
        <authorList>
            <person name="Smith C.H."/>
        </authorList>
    </citation>
    <scope>NUCLEOTIDE SEQUENCE</scope>
    <source>
        <strain evidence="4">CHS0354</strain>
        <tissue evidence="4">Mantle</tissue>
    </source>
</reference>
<proteinExistence type="predicted"/>
<dbReference type="InterPro" id="IPR036880">
    <property type="entry name" value="Kunitz_BPTI_sf"/>
</dbReference>
<dbReference type="Proteomes" id="UP001195483">
    <property type="component" value="Unassembled WGS sequence"/>
</dbReference>
<dbReference type="FunFam" id="4.10.410.10:FF:000004">
    <property type="entry name" value="Tissue factor pathway inhibitor"/>
    <property type="match status" value="2"/>
</dbReference>
<feature type="domain" description="BPTI/Kunitz inhibitor" evidence="3">
    <location>
        <begin position="86"/>
        <end position="136"/>
    </location>
</feature>